<dbReference type="NCBIfam" id="NF002541">
    <property type="entry name" value="PRK02101.1-1"/>
    <property type="match status" value="1"/>
</dbReference>
<dbReference type="InterPro" id="IPR005583">
    <property type="entry name" value="YaaA"/>
</dbReference>
<dbReference type="HAMAP" id="MF_00652">
    <property type="entry name" value="UPF0246"/>
    <property type="match status" value="1"/>
</dbReference>
<comment type="similarity">
    <text evidence="1">Belongs to the UPF0246 family.</text>
</comment>
<sequence>MLTVISPAKTLDFDTPAVTRKLSQPSLLNQSRQLVTLMRKQTAGDLEKMMGISHKLAELNVERFKQWKSPFTPDNAKQSILAFRGDVYIGLDADTYSERDFNFAQKHLRILSGLYGVLKPLDLIQPYRLEMGTRIENRRGKDLYEFWGNRIAKSLSSELDSHRNGTLINLASNEYFKSVQTEKLGGDVITPVFKDFNKGAYKVMSFFAKKARGSMASFMIRQRIDRADGLKDFRTDGYRFNASLSSDTEWVFTRKAS</sequence>
<dbReference type="Proteomes" id="UP000219327">
    <property type="component" value="Unassembled WGS sequence"/>
</dbReference>
<protein>
    <recommendedName>
        <fullName evidence="1">UPF0246 protein CNE99_08330</fullName>
    </recommendedName>
</protein>
<comment type="caution">
    <text evidence="2">The sequence shown here is derived from an EMBL/GenBank/DDBJ whole genome shotgun (WGS) entry which is preliminary data.</text>
</comment>
<evidence type="ECO:0000313" key="3">
    <source>
        <dbReference type="Proteomes" id="UP000219327"/>
    </source>
</evidence>
<dbReference type="PANTHER" id="PTHR30283:SF4">
    <property type="entry name" value="PEROXIDE STRESS RESISTANCE PROTEIN YAAA"/>
    <property type="match status" value="1"/>
</dbReference>
<dbReference type="EMBL" id="NTKD01000050">
    <property type="protein sequence ID" value="PDH37312.1"/>
    <property type="molecule type" value="Genomic_DNA"/>
</dbReference>
<reference evidence="2 3" key="1">
    <citation type="submission" date="2017-08" db="EMBL/GenBank/DDBJ databases">
        <title>Fine stratification of microbial communities through a metagenomic profile of the photic zone.</title>
        <authorList>
            <person name="Haro-Moreno J.M."/>
            <person name="Lopez-Perez M."/>
            <person name="De La Torre J."/>
            <person name="Picazo A."/>
            <person name="Camacho A."/>
            <person name="Rodriguez-Valera F."/>
        </authorList>
    </citation>
    <scope>NUCLEOTIDE SEQUENCE [LARGE SCALE GENOMIC DNA]</scope>
    <source>
        <strain evidence="2">MED-G24</strain>
    </source>
</reference>
<gene>
    <name evidence="2" type="ORF">CNE99_08330</name>
</gene>
<dbReference type="GO" id="GO:0005829">
    <property type="term" value="C:cytosol"/>
    <property type="evidence" value="ECO:0007669"/>
    <property type="project" value="TreeGrafter"/>
</dbReference>
<dbReference type="PANTHER" id="PTHR30283">
    <property type="entry name" value="PEROXIDE STRESS RESPONSE PROTEIN YAAA"/>
    <property type="match status" value="1"/>
</dbReference>
<name>A0A2A5WLJ7_9GAMM</name>
<evidence type="ECO:0000256" key="1">
    <source>
        <dbReference type="HAMAP-Rule" id="MF_00652"/>
    </source>
</evidence>
<accession>A0A2A5WLJ7</accession>
<evidence type="ECO:0000313" key="2">
    <source>
        <dbReference type="EMBL" id="PDH37312.1"/>
    </source>
</evidence>
<dbReference type="AlphaFoldDB" id="A0A2A5WLJ7"/>
<dbReference type="Pfam" id="PF03883">
    <property type="entry name" value="H2O2_YaaD"/>
    <property type="match status" value="1"/>
</dbReference>
<organism evidence="2 3">
    <name type="scientific">OM182 bacterium MED-G24</name>
    <dbReference type="NCBI Taxonomy" id="1986255"/>
    <lineage>
        <taxon>Bacteria</taxon>
        <taxon>Pseudomonadati</taxon>
        <taxon>Pseudomonadota</taxon>
        <taxon>Gammaproteobacteria</taxon>
        <taxon>OMG group</taxon>
        <taxon>OM182 clade</taxon>
    </lineage>
</organism>
<proteinExistence type="inferred from homology"/>
<dbReference type="GO" id="GO:0033194">
    <property type="term" value="P:response to hydroperoxide"/>
    <property type="evidence" value="ECO:0007669"/>
    <property type="project" value="TreeGrafter"/>
</dbReference>
<dbReference type="NCBIfam" id="NF002542">
    <property type="entry name" value="PRK02101.1-3"/>
    <property type="match status" value="1"/>
</dbReference>